<sequence length="247" mass="26607">MIPHRLIPFCGSLLGLLVGAADRANVVQLLYLSGLGCSDYCAEAVLGSALLKLLAFVCGVEALAFCCWRRWLKVDNSTAVFVAYGAVTLSFGLACLLSHLSQGMLLIRVVNMLVILGGCLLTGSAATCLSWLFCCVGLVELGSIDACLGVLNVENCDVVEPCCSCCCCNYIATLDSAGLQLNFESVQGFPVGMELGLTQLVYWMYCCSRWYGRWLYWMVKRVSMEVLDLSHGLQPVCFALFAAAGQG</sequence>
<organism evidence="2 3">
    <name type="scientific">Nepenthes gracilis</name>
    <name type="common">Slender pitcher plant</name>
    <dbReference type="NCBI Taxonomy" id="150966"/>
    <lineage>
        <taxon>Eukaryota</taxon>
        <taxon>Viridiplantae</taxon>
        <taxon>Streptophyta</taxon>
        <taxon>Embryophyta</taxon>
        <taxon>Tracheophyta</taxon>
        <taxon>Spermatophyta</taxon>
        <taxon>Magnoliopsida</taxon>
        <taxon>eudicotyledons</taxon>
        <taxon>Gunneridae</taxon>
        <taxon>Pentapetalae</taxon>
        <taxon>Caryophyllales</taxon>
        <taxon>Nepenthaceae</taxon>
        <taxon>Nepenthes</taxon>
    </lineage>
</organism>
<evidence type="ECO:0000256" key="1">
    <source>
        <dbReference type="SAM" id="Phobius"/>
    </source>
</evidence>
<keyword evidence="3" id="KW-1185">Reference proteome</keyword>
<name>A0AAD3TFK1_NEPGR</name>
<evidence type="ECO:0000313" key="3">
    <source>
        <dbReference type="Proteomes" id="UP001279734"/>
    </source>
</evidence>
<dbReference type="Proteomes" id="UP001279734">
    <property type="component" value="Unassembled WGS sequence"/>
</dbReference>
<comment type="caution">
    <text evidence="2">The sequence shown here is derived from an EMBL/GenBank/DDBJ whole genome shotgun (WGS) entry which is preliminary data.</text>
</comment>
<reference evidence="2" key="1">
    <citation type="submission" date="2023-05" db="EMBL/GenBank/DDBJ databases">
        <title>Nepenthes gracilis genome sequencing.</title>
        <authorList>
            <person name="Fukushima K."/>
        </authorList>
    </citation>
    <scope>NUCLEOTIDE SEQUENCE</scope>
    <source>
        <strain evidence="2">SING2019-196</strain>
    </source>
</reference>
<evidence type="ECO:0000313" key="2">
    <source>
        <dbReference type="EMBL" id="GMH28234.1"/>
    </source>
</evidence>
<proteinExistence type="predicted"/>
<gene>
    <name evidence="2" type="ORF">Nepgr_030077</name>
</gene>
<accession>A0AAD3TFK1</accession>
<feature type="transmembrane region" description="Helical" evidence="1">
    <location>
        <begin position="80"/>
        <end position="100"/>
    </location>
</feature>
<feature type="transmembrane region" description="Helical" evidence="1">
    <location>
        <begin position="112"/>
        <end position="139"/>
    </location>
</feature>
<keyword evidence="1" id="KW-0472">Membrane</keyword>
<dbReference type="AlphaFoldDB" id="A0AAD3TFK1"/>
<protein>
    <submittedName>
        <fullName evidence="2">Uncharacterized protein</fullName>
    </submittedName>
</protein>
<keyword evidence="1" id="KW-0812">Transmembrane</keyword>
<feature type="transmembrane region" description="Helical" evidence="1">
    <location>
        <begin position="44"/>
        <end position="68"/>
    </location>
</feature>
<keyword evidence="1" id="KW-1133">Transmembrane helix</keyword>
<dbReference type="EMBL" id="BSYO01000034">
    <property type="protein sequence ID" value="GMH28234.1"/>
    <property type="molecule type" value="Genomic_DNA"/>
</dbReference>